<proteinExistence type="predicted"/>
<protein>
    <submittedName>
        <fullName evidence="2">Uncharacterized protein</fullName>
    </submittedName>
</protein>
<gene>
    <name evidence="2" type="ORF">VTJ49DRAFT_6346</name>
</gene>
<sequence length="137" mass="14663">MPCARRSRKNSTAPARARQNSTASLTPALTRPREKKKPVTTEGPYDPFGGLEFTPSRYRVLPGVHTHPGIDKYKSDPAHVTGGYGFDDYTARAMFEAFAGLAVFVEDEKEVGVGLSAGEVATMSAGIAAVGDKMDLD</sequence>
<feature type="region of interest" description="Disordered" evidence="1">
    <location>
        <begin position="1"/>
        <end position="51"/>
    </location>
</feature>
<dbReference type="Proteomes" id="UP001583172">
    <property type="component" value="Unassembled WGS sequence"/>
</dbReference>
<evidence type="ECO:0000313" key="3">
    <source>
        <dbReference type="Proteomes" id="UP001583172"/>
    </source>
</evidence>
<reference evidence="2 3" key="1">
    <citation type="journal article" date="2024" name="Commun. Biol.">
        <title>Comparative genomic analysis of thermophilic fungi reveals convergent evolutionary adaptations and gene losses.</title>
        <authorList>
            <person name="Steindorff A.S."/>
            <person name="Aguilar-Pontes M.V."/>
            <person name="Robinson A.J."/>
            <person name="Andreopoulos B."/>
            <person name="LaButti K."/>
            <person name="Kuo A."/>
            <person name="Mondo S."/>
            <person name="Riley R."/>
            <person name="Otillar R."/>
            <person name="Haridas S."/>
            <person name="Lipzen A."/>
            <person name="Grimwood J."/>
            <person name="Schmutz J."/>
            <person name="Clum A."/>
            <person name="Reid I.D."/>
            <person name="Moisan M.C."/>
            <person name="Butler G."/>
            <person name="Nguyen T.T.M."/>
            <person name="Dewar K."/>
            <person name="Conant G."/>
            <person name="Drula E."/>
            <person name="Henrissat B."/>
            <person name="Hansel C."/>
            <person name="Singer S."/>
            <person name="Hutchinson M.I."/>
            <person name="de Vries R.P."/>
            <person name="Natvig D.O."/>
            <person name="Powell A.J."/>
            <person name="Tsang A."/>
            <person name="Grigoriev I.V."/>
        </authorList>
    </citation>
    <scope>NUCLEOTIDE SEQUENCE [LARGE SCALE GENOMIC DNA]</scope>
    <source>
        <strain evidence="2 3">CBS 620.91</strain>
    </source>
</reference>
<dbReference type="EMBL" id="JAZGSY010000594">
    <property type="protein sequence ID" value="KAL1835595.1"/>
    <property type="molecule type" value="Genomic_DNA"/>
</dbReference>
<name>A0ABR3V1D1_HUMIN</name>
<evidence type="ECO:0000256" key="1">
    <source>
        <dbReference type="SAM" id="MobiDB-lite"/>
    </source>
</evidence>
<accession>A0ABR3V1D1</accession>
<keyword evidence="3" id="KW-1185">Reference proteome</keyword>
<evidence type="ECO:0000313" key="2">
    <source>
        <dbReference type="EMBL" id="KAL1835595.1"/>
    </source>
</evidence>
<organism evidence="2 3">
    <name type="scientific">Humicola insolens</name>
    <name type="common">Soft-rot fungus</name>
    <dbReference type="NCBI Taxonomy" id="85995"/>
    <lineage>
        <taxon>Eukaryota</taxon>
        <taxon>Fungi</taxon>
        <taxon>Dikarya</taxon>
        <taxon>Ascomycota</taxon>
        <taxon>Pezizomycotina</taxon>
        <taxon>Sordariomycetes</taxon>
        <taxon>Sordariomycetidae</taxon>
        <taxon>Sordariales</taxon>
        <taxon>Chaetomiaceae</taxon>
        <taxon>Mycothermus</taxon>
    </lineage>
</organism>
<feature type="compositionally biased region" description="Polar residues" evidence="1">
    <location>
        <begin position="10"/>
        <end position="27"/>
    </location>
</feature>
<comment type="caution">
    <text evidence="2">The sequence shown here is derived from an EMBL/GenBank/DDBJ whole genome shotgun (WGS) entry which is preliminary data.</text>
</comment>